<dbReference type="GO" id="GO:0045814">
    <property type="term" value="P:negative regulation of gene expression, epigenetic"/>
    <property type="evidence" value="ECO:0007669"/>
    <property type="project" value="TreeGrafter"/>
</dbReference>
<dbReference type="GO" id="GO:0045892">
    <property type="term" value="P:negative regulation of DNA-templated transcription"/>
    <property type="evidence" value="ECO:0007669"/>
    <property type="project" value="InterPro"/>
</dbReference>
<feature type="compositionally biased region" description="Basic residues" evidence="1">
    <location>
        <begin position="186"/>
        <end position="196"/>
    </location>
</feature>
<feature type="compositionally biased region" description="Low complexity" evidence="1">
    <location>
        <begin position="221"/>
        <end position="239"/>
    </location>
</feature>
<dbReference type="Pfam" id="PF25234">
    <property type="entry name" value="Periphilin_C"/>
    <property type="match status" value="1"/>
</dbReference>
<dbReference type="PANTHER" id="PTHR15836:SF4">
    <property type="entry name" value="PERIPHILIN-1"/>
    <property type="match status" value="1"/>
</dbReference>
<name>A0AAV6T0G5_SOLSE</name>
<evidence type="ECO:0000259" key="2">
    <source>
        <dbReference type="Pfam" id="PF25234"/>
    </source>
</evidence>
<dbReference type="AlphaFoldDB" id="A0AAV6T0G5"/>
<dbReference type="Proteomes" id="UP000693946">
    <property type="component" value="Linkage Group LG10"/>
</dbReference>
<dbReference type="EMBL" id="JAGKHQ010000002">
    <property type="protein sequence ID" value="KAG7522858.1"/>
    <property type="molecule type" value="Genomic_DNA"/>
</dbReference>
<dbReference type="PANTHER" id="PTHR15836">
    <property type="entry name" value="PERIPHILIN 1"/>
    <property type="match status" value="1"/>
</dbReference>
<organism evidence="3 4">
    <name type="scientific">Solea senegalensis</name>
    <name type="common">Senegalese sole</name>
    <dbReference type="NCBI Taxonomy" id="28829"/>
    <lineage>
        <taxon>Eukaryota</taxon>
        <taxon>Metazoa</taxon>
        <taxon>Chordata</taxon>
        <taxon>Craniata</taxon>
        <taxon>Vertebrata</taxon>
        <taxon>Euteleostomi</taxon>
        <taxon>Actinopterygii</taxon>
        <taxon>Neopterygii</taxon>
        <taxon>Teleostei</taxon>
        <taxon>Neoteleostei</taxon>
        <taxon>Acanthomorphata</taxon>
        <taxon>Carangaria</taxon>
        <taxon>Pleuronectiformes</taxon>
        <taxon>Pleuronectoidei</taxon>
        <taxon>Soleidae</taxon>
        <taxon>Solea</taxon>
    </lineage>
</organism>
<protein>
    <recommendedName>
        <fullName evidence="2">Periphilin-1 C-terminal domain-containing protein</fullName>
    </recommendedName>
</protein>
<feature type="compositionally biased region" description="Polar residues" evidence="1">
    <location>
        <begin position="240"/>
        <end position="256"/>
    </location>
</feature>
<feature type="region of interest" description="Disordered" evidence="1">
    <location>
        <begin position="149"/>
        <end position="287"/>
    </location>
</feature>
<feature type="compositionally biased region" description="Basic and acidic residues" evidence="1">
    <location>
        <begin position="197"/>
        <end position="218"/>
    </location>
</feature>
<dbReference type="GO" id="GO:0005654">
    <property type="term" value="C:nucleoplasm"/>
    <property type="evidence" value="ECO:0007669"/>
    <property type="project" value="TreeGrafter"/>
</dbReference>
<evidence type="ECO:0000313" key="4">
    <source>
        <dbReference type="Proteomes" id="UP000693946"/>
    </source>
</evidence>
<gene>
    <name evidence="3" type="ORF">JOB18_032268</name>
</gene>
<feature type="compositionally biased region" description="Basic and acidic residues" evidence="1">
    <location>
        <begin position="161"/>
        <end position="176"/>
    </location>
</feature>
<reference evidence="3 4" key="1">
    <citation type="journal article" date="2021" name="Sci. Rep.">
        <title>Chromosome anchoring in Senegalese sole (Solea senegalensis) reveals sex-associated markers and genome rearrangements in flatfish.</title>
        <authorList>
            <person name="Guerrero-Cozar I."/>
            <person name="Gomez-Garrido J."/>
            <person name="Berbel C."/>
            <person name="Martinez-Blanch J.F."/>
            <person name="Alioto T."/>
            <person name="Claros M.G."/>
            <person name="Gagnaire P.A."/>
            <person name="Manchado M."/>
        </authorList>
    </citation>
    <scope>NUCLEOTIDE SEQUENCE [LARGE SCALE GENOMIC DNA]</scope>
    <source>
        <strain evidence="3">Sse05_10M</strain>
    </source>
</reference>
<sequence length="399" mass="45923">MHREVVDTFLQTLYPLMMQNPGQDMDSKEVSFNVELKVRLSLRCKDYTIEVSLLKEPRLLIMAYRHGRSIRDAYEKRFSGMDAREVTVHRLVSIVDERNQMPRQEVDYDRRFQDNQWSNGTRNYRDSREFCDEGYYQFNETYCDENPNYLSFLGNPPPPENEGHHPHQFHSRESRKPGRHGPNFRNRGRGLGPRRRQVVDTKNKGDQDFRIITRDRSPARSKSLTLGGSGSNTSNKSSSPDNDQNRTPHQAQQKQKPSVPVSLIPSDSVEDSPNSSEATKEQTPASVVQSEEVVASSMELKVTQEDDNSKALRLEAIKAKALEIEKHYRQDCETFRMVVKMLVAKEPSLDNLLQAPLDENLLEIKQRCLDSLRHFVKELDESVVQPDTSAKATSLKTQE</sequence>
<feature type="compositionally biased region" description="Polar residues" evidence="1">
    <location>
        <begin position="271"/>
        <end position="284"/>
    </location>
</feature>
<feature type="domain" description="Periphilin-1 C-terminal" evidence="2">
    <location>
        <begin position="304"/>
        <end position="381"/>
    </location>
</feature>
<dbReference type="InterPro" id="IPR028851">
    <property type="entry name" value="Pphln1"/>
</dbReference>
<dbReference type="InterPro" id="IPR057603">
    <property type="entry name" value="Periphilin-1_C"/>
</dbReference>
<evidence type="ECO:0000313" key="3">
    <source>
        <dbReference type="EMBL" id="KAG7522858.1"/>
    </source>
</evidence>
<evidence type="ECO:0000256" key="1">
    <source>
        <dbReference type="SAM" id="MobiDB-lite"/>
    </source>
</evidence>
<dbReference type="GO" id="GO:0097355">
    <property type="term" value="P:protein localization to heterochromatin"/>
    <property type="evidence" value="ECO:0007669"/>
    <property type="project" value="TreeGrafter"/>
</dbReference>
<keyword evidence="4" id="KW-1185">Reference proteome</keyword>
<comment type="caution">
    <text evidence="3">The sequence shown here is derived from an EMBL/GenBank/DDBJ whole genome shotgun (WGS) entry which is preliminary data.</text>
</comment>
<accession>A0AAV6T0G5</accession>
<proteinExistence type="predicted"/>
<dbReference type="CDD" id="cd22896">
    <property type="entry name" value="periphilin-like"/>
    <property type="match status" value="1"/>
</dbReference>